<name>A0A382CHS0_9ZZZZ</name>
<evidence type="ECO:0000256" key="3">
    <source>
        <dbReference type="ARBA" id="ARBA00022691"/>
    </source>
</evidence>
<feature type="non-terminal residue" evidence="8">
    <location>
        <position position="1"/>
    </location>
</feature>
<reference evidence="8" key="1">
    <citation type="submission" date="2018-05" db="EMBL/GenBank/DDBJ databases">
        <authorList>
            <person name="Lanie J.A."/>
            <person name="Ng W.-L."/>
            <person name="Kazmierczak K.M."/>
            <person name="Andrzejewski T.M."/>
            <person name="Davidsen T.M."/>
            <person name="Wayne K.J."/>
            <person name="Tettelin H."/>
            <person name="Glass J.I."/>
            <person name="Rusch D."/>
            <person name="Podicherti R."/>
            <person name="Tsui H.-C.T."/>
            <person name="Winkler M.E."/>
        </authorList>
    </citation>
    <scope>NUCLEOTIDE SEQUENCE</scope>
</reference>
<evidence type="ECO:0000256" key="4">
    <source>
        <dbReference type="ARBA" id="ARBA00022723"/>
    </source>
</evidence>
<dbReference type="PROSITE" id="PS51918">
    <property type="entry name" value="RADICAL_SAM"/>
    <property type="match status" value="1"/>
</dbReference>
<proteinExistence type="inferred from homology"/>
<dbReference type="PANTHER" id="PTHR10949:SF0">
    <property type="entry name" value="LIPOYL SYNTHASE, MITOCHONDRIAL"/>
    <property type="match status" value="1"/>
</dbReference>
<evidence type="ECO:0000256" key="6">
    <source>
        <dbReference type="ARBA" id="ARBA00023014"/>
    </source>
</evidence>
<feature type="domain" description="Radical SAM core" evidence="7">
    <location>
        <begin position="1"/>
        <end position="194"/>
    </location>
</feature>
<dbReference type="SUPFAM" id="SSF102114">
    <property type="entry name" value="Radical SAM enzymes"/>
    <property type="match status" value="1"/>
</dbReference>
<dbReference type="InterPro" id="IPR013785">
    <property type="entry name" value="Aldolase_TIM"/>
</dbReference>
<dbReference type="AlphaFoldDB" id="A0A382CHS0"/>
<dbReference type="Gene3D" id="3.20.20.70">
    <property type="entry name" value="Aldolase class I"/>
    <property type="match status" value="1"/>
</dbReference>
<sequence>TGNPKKITDKQEPARVARSVASMKLKYVVLTSVNRDDLDDGGAAHFSETIKQVKRFSKNITVEALVPDFNGSEKSVDTILDSGVDVFAQNLETVKRLTPEVRDNRAGYFQSLKVLSYVKKSSPKTITKTSLMLGLGESEEEIKKTLGDIKSSGVDVLTLGQYLRPTLNHLPVKKWVEPSKFKEYKNFAKDIGIKEVSSGPLV</sequence>
<evidence type="ECO:0000256" key="5">
    <source>
        <dbReference type="ARBA" id="ARBA00023004"/>
    </source>
</evidence>
<dbReference type="InterPro" id="IPR007197">
    <property type="entry name" value="rSAM"/>
</dbReference>
<evidence type="ECO:0000256" key="1">
    <source>
        <dbReference type="ARBA" id="ARBA00001966"/>
    </source>
</evidence>
<dbReference type="HAMAP" id="MF_00206">
    <property type="entry name" value="Lipoyl_synth"/>
    <property type="match status" value="1"/>
</dbReference>
<feature type="non-terminal residue" evidence="8">
    <location>
        <position position="202"/>
    </location>
</feature>
<dbReference type="GO" id="GO:0046872">
    <property type="term" value="F:metal ion binding"/>
    <property type="evidence" value="ECO:0007669"/>
    <property type="project" value="UniProtKB-KW"/>
</dbReference>
<keyword evidence="5" id="KW-0408">Iron</keyword>
<dbReference type="NCBIfam" id="NF004019">
    <property type="entry name" value="PRK05481.1"/>
    <property type="match status" value="1"/>
</dbReference>
<dbReference type="PANTHER" id="PTHR10949">
    <property type="entry name" value="LIPOYL SYNTHASE"/>
    <property type="match status" value="1"/>
</dbReference>
<gene>
    <name evidence="8" type="ORF">METZ01_LOCUS178233</name>
</gene>
<keyword evidence="2" id="KW-0004">4Fe-4S</keyword>
<organism evidence="8">
    <name type="scientific">marine metagenome</name>
    <dbReference type="NCBI Taxonomy" id="408172"/>
    <lineage>
        <taxon>unclassified sequences</taxon>
        <taxon>metagenomes</taxon>
        <taxon>ecological metagenomes</taxon>
    </lineage>
</organism>
<dbReference type="GO" id="GO:0051539">
    <property type="term" value="F:4 iron, 4 sulfur cluster binding"/>
    <property type="evidence" value="ECO:0007669"/>
    <property type="project" value="UniProtKB-KW"/>
</dbReference>
<accession>A0A382CHS0</accession>
<dbReference type="InterPro" id="IPR003698">
    <property type="entry name" value="Lipoyl_synth"/>
</dbReference>
<protein>
    <recommendedName>
        <fullName evidence="7">Radical SAM core domain-containing protein</fullName>
    </recommendedName>
</protein>
<dbReference type="GO" id="GO:0016992">
    <property type="term" value="F:lipoate synthase activity"/>
    <property type="evidence" value="ECO:0007669"/>
    <property type="project" value="InterPro"/>
</dbReference>
<keyword evidence="3" id="KW-0949">S-adenosyl-L-methionine</keyword>
<comment type="cofactor">
    <cofactor evidence="1">
        <name>[4Fe-4S] cluster</name>
        <dbReference type="ChEBI" id="CHEBI:49883"/>
    </cofactor>
</comment>
<dbReference type="NCBIfam" id="NF009544">
    <property type="entry name" value="PRK12928.1"/>
    <property type="match status" value="1"/>
</dbReference>
<evidence type="ECO:0000259" key="7">
    <source>
        <dbReference type="PROSITE" id="PS51918"/>
    </source>
</evidence>
<keyword evidence="6" id="KW-0411">Iron-sulfur</keyword>
<dbReference type="InterPro" id="IPR058240">
    <property type="entry name" value="rSAM_sf"/>
</dbReference>
<keyword evidence="4" id="KW-0479">Metal-binding</keyword>
<evidence type="ECO:0000313" key="8">
    <source>
        <dbReference type="EMBL" id="SVB25379.1"/>
    </source>
</evidence>
<dbReference type="EMBL" id="UINC01034478">
    <property type="protein sequence ID" value="SVB25379.1"/>
    <property type="molecule type" value="Genomic_DNA"/>
</dbReference>
<evidence type="ECO:0000256" key="2">
    <source>
        <dbReference type="ARBA" id="ARBA00022485"/>
    </source>
</evidence>
<dbReference type="Pfam" id="PF04055">
    <property type="entry name" value="Radical_SAM"/>
    <property type="match status" value="1"/>
</dbReference>